<protein>
    <submittedName>
        <fullName evidence="1">Uncharacterized protein</fullName>
    </submittedName>
</protein>
<accession>A0A840RTT1</accession>
<evidence type="ECO:0000313" key="2">
    <source>
        <dbReference type="Proteomes" id="UP000571084"/>
    </source>
</evidence>
<dbReference type="AlphaFoldDB" id="A0A840RTT1"/>
<reference evidence="1 2" key="1">
    <citation type="submission" date="2020-08" db="EMBL/GenBank/DDBJ databases">
        <title>Genomic Encyclopedia of Type Strains, Phase IV (KMG-IV): sequencing the most valuable type-strain genomes for metagenomic binning, comparative biology and taxonomic classification.</title>
        <authorList>
            <person name="Goeker M."/>
        </authorList>
    </citation>
    <scope>NUCLEOTIDE SEQUENCE [LARGE SCALE GENOMIC DNA]</scope>
    <source>
        <strain evidence="1 2">DSM 23240</strain>
    </source>
</reference>
<keyword evidence="2" id="KW-1185">Reference proteome</keyword>
<sequence>MNQTHCPEIGSSSAVLNWKFMKNSQGSMRNTHVLKSLLFTAISQRVAATTGQWNKMEIKSSTDALGPERKIKPPFSFYFLRIRNLCFS</sequence>
<dbReference type="EMBL" id="JACHHQ010000003">
    <property type="protein sequence ID" value="MBB5200011.1"/>
    <property type="molecule type" value="Genomic_DNA"/>
</dbReference>
<organism evidence="1 2">
    <name type="scientific">Glaciimonas immobilis</name>
    <dbReference type="NCBI Taxonomy" id="728004"/>
    <lineage>
        <taxon>Bacteria</taxon>
        <taxon>Pseudomonadati</taxon>
        <taxon>Pseudomonadota</taxon>
        <taxon>Betaproteobacteria</taxon>
        <taxon>Burkholderiales</taxon>
        <taxon>Oxalobacteraceae</taxon>
        <taxon>Glaciimonas</taxon>
    </lineage>
</organism>
<dbReference type="Proteomes" id="UP000571084">
    <property type="component" value="Unassembled WGS sequence"/>
</dbReference>
<gene>
    <name evidence="1" type="ORF">HNR39_001843</name>
</gene>
<proteinExistence type="predicted"/>
<name>A0A840RTT1_9BURK</name>
<comment type="caution">
    <text evidence="1">The sequence shown here is derived from an EMBL/GenBank/DDBJ whole genome shotgun (WGS) entry which is preliminary data.</text>
</comment>
<evidence type="ECO:0000313" key="1">
    <source>
        <dbReference type="EMBL" id="MBB5200011.1"/>
    </source>
</evidence>